<keyword evidence="6" id="KW-0732">Signal</keyword>
<comment type="similarity">
    <text evidence="2 6">Belongs to the GDT1 family.</text>
</comment>
<dbReference type="GO" id="GO:0005384">
    <property type="term" value="F:manganese ion transmembrane transporter activity"/>
    <property type="evidence" value="ECO:0007669"/>
    <property type="project" value="TreeGrafter"/>
</dbReference>
<dbReference type="AlphaFoldDB" id="A0AAJ6QXI1"/>
<feature type="signal peptide" evidence="6">
    <location>
        <begin position="1"/>
        <end position="27"/>
    </location>
</feature>
<evidence type="ECO:0000313" key="8">
    <source>
        <dbReference type="RefSeq" id="XP_003747280.1"/>
    </source>
</evidence>
<evidence type="ECO:0000256" key="1">
    <source>
        <dbReference type="ARBA" id="ARBA00004141"/>
    </source>
</evidence>
<dbReference type="Proteomes" id="UP000694867">
    <property type="component" value="Unplaced"/>
</dbReference>
<evidence type="ECO:0000256" key="6">
    <source>
        <dbReference type="RuleBase" id="RU365102"/>
    </source>
</evidence>
<evidence type="ECO:0000313" key="7">
    <source>
        <dbReference type="Proteomes" id="UP000694867"/>
    </source>
</evidence>
<dbReference type="GeneID" id="100897645"/>
<dbReference type="GO" id="GO:0005794">
    <property type="term" value="C:Golgi apparatus"/>
    <property type="evidence" value="ECO:0007669"/>
    <property type="project" value="TreeGrafter"/>
</dbReference>
<dbReference type="InterPro" id="IPR049555">
    <property type="entry name" value="GDT1-like_CS"/>
</dbReference>
<dbReference type="GO" id="GO:0032468">
    <property type="term" value="P:Golgi calcium ion homeostasis"/>
    <property type="evidence" value="ECO:0007669"/>
    <property type="project" value="TreeGrafter"/>
</dbReference>
<accession>A0AAJ6QXI1</accession>
<keyword evidence="4 6" id="KW-1133">Transmembrane helix</keyword>
<dbReference type="Pfam" id="PF01169">
    <property type="entry name" value="GDT1"/>
    <property type="match status" value="2"/>
</dbReference>
<keyword evidence="5 6" id="KW-0472">Membrane</keyword>
<feature type="transmembrane region" description="Helical" evidence="6">
    <location>
        <begin position="235"/>
        <end position="253"/>
    </location>
</feature>
<dbReference type="InterPro" id="IPR001727">
    <property type="entry name" value="GDT1-like"/>
</dbReference>
<dbReference type="GO" id="GO:0016020">
    <property type="term" value="C:membrane"/>
    <property type="evidence" value="ECO:0007669"/>
    <property type="project" value="UniProtKB-SubCell"/>
</dbReference>
<feature type="transmembrane region" description="Helical" evidence="6">
    <location>
        <begin position="83"/>
        <end position="107"/>
    </location>
</feature>
<comment type="caution">
    <text evidence="6">Lacks conserved residue(s) required for the propagation of feature annotation.</text>
</comment>
<evidence type="ECO:0000256" key="2">
    <source>
        <dbReference type="ARBA" id="ARBA00009190"/>
    </source>
</evidence>
<organism evidence="7 8">
    <name type="scientific">Galendromus occidentalis</name>
    <name type="common">western predatory mite</name>
    <dbReference type="NCBI Taxonomy" id="34638"/>
    <lineage>
        <taxon>Eukaryota</taxon>
        <taxon>Metazoa</taxon>
        <taxon>Ecdysozoa</taxon>
        <taxon>Arthropoda</taxon>
        <taxon>Chelicerata</taxon>
        <taxon>Arachnida</taxon>
        <taxon>Acari</taxon>
        <taxon>Parasitiformes</taxon>
        <taxon>Mesostigmata</taxon>
        <taxon>Gamasina</taxon>
        <taxon>Phytoseioidea</taxon>
        <taxon>Phytoseiidae</taxon>
        <taxon>Typhlodrominae</taxon>
        <taxon>Galendromus</taxon>
    </lineage>
</organism>
<comment type="subcellular location">
    <subcellularLocation>
        <location evidence="1 6">Membrane</location>
        <topology evidence="1 6">Multi-pass membrane protein</topology>
    </subcellularLocation>
</comment>
<dbReference type="GO" id="GO:0032472">
    <property type="term" value="P:Golgi calcium ion transport"/>
    <property type="evidence" value="ECO:0007669"/>
    <property type="project" value="TreeGrafter"/>
</dbReference>
<evidence type="ECO:0000256" key="3">
    <source>
        <dbReference type="ARBA" id="ARBA00022692"/>
    </source>
</evidence>
<feature type="transmembrane region" description="Helical" evidence="6">
    <location>
        <begin position="113"/>
        <end position="132"/>
    </location>
</feature>
<protein>
    <recommendedName>
        <fullName evidence="6">GDT1 family protein</fullName>
    </recommendedName>
</protein>
<feature type="transmembrane region" description="Helical" evidence="6">
    <location>
        <begin position="202"/>
        <end position="223"/>
    </location>
</feature>
<keyword evidence="3 6" id="KW-0812">Transmembrane</keyword>
<name>A0AAJ6QXI1_9ACAR</name>
<dbReference type="GO" id="GO:0015085">
    <property type="term" value="F:calcium ion transmembrane transporter activity"/>
    <property type="evidence" value="ECO:0007669"/>
    <property type="project" value="TreeGrafter"/>
</dbReference>
<evidence type="ECO:0000256" key="4">
    <source>
        <dbReference type="ARBA" id="ARBA00022989"/>
    </source>
</evidence>
<proteinExistence type="inferred from homology"/>
<reference evidence="8" key="1">
    <citation type="submission" date="2025-08" db="UniProtKB">
        <authorList>
            <consortium name="RefSeq"/>
        </authorList>
    </citation>
    <scope>IDENTIFICATION</scope>
</reference>
<evidence type="ECO:0000256" key="5">
    <source>
        <dbReference type="ARBA" id="ARBA00023136"/>
    </source>
</evidence>
<feature type="chain" id="PRO_5042315983" description="GDT1 family protein" evidence="6">
    <location>
        <begin position="28"/>
        <end position="267"/>
    </location>
</feature>
<gene>
    <name evidence="8" type="primary">LOC100897645</name>
</gene>
<dbReference type="PANTHER" id="PTHR12608:SF1">
    <property type="entry name" value="TRANSMEMBRANE PROTEIN 165"/>
    <property type="match status" value="1"/>
</dbReference>
<dbReference type="KEGG" id="goe:100897645"/>
<sequence>MRPLKDDLCFWLAFLVCLVHVPDRIFAKDDFEDDIEENTMNSSSGTMQFLPGFLSSLSLTLVSELGDKTFFIAAILAMRNSRVTVFLGSFIALVFMTIVSVALGFAANIVPPIYTHFISIGLFILFGLKMIYDAYRMSPDEGLEEFHEVEKTLLDHEKKASQPCEKTFLSGTFWQALTMTLVAEWGDRSQISTILLATRSNIYGVIFGTILGHSLCTLLAVVAGRLVAHKISVKTVAYIGGVVFLGCALFEFLSGYEDSSSTLSSTS</sequence>
<keyword evidence="7" id="KW-1185">Reference proteome</keyword>
<dbReference type="PROSITE" id="PS01214">
    <property type="entry name" value="UPF0016"/>
    <property type="match status" value="1"/>
</dbReference>
<dbReference type="RefSeq" id="XP_003747280.1">
    <property type="nucleotide sequence ID" value="XM_003747232.2"/>
</dbReference>
<dbReference type="PANTHER" id="PTHR12608">
    <property type="entry name" value="TRANSMEMBRANE PROTEIN HTP-1 RELATED"/>
    <property type="match status" value="1"/>
</dbReference>